<dbReference type="InterPro" id="IPR023210">
    <property type="entry name" value="NADP_OxRdtase_dom"/>
</dbReference>
<sequence length="324" mass="34659">MSKPKTSAQDLGLGCLSMIGAYGVEDPKQVAATIHAALDHGVGVVDTADYYGDGANEELVGRVLAGNRDDISISVKTGIRPDPDRGKILDGSRDYLHGACDASLKRLGTDHIDLYSLAWVDPNVPVEDSVGALGELVQSGKIRGIGLSEVAVGTLRRACAVHPVSALLTEYSLWQRHAEPAILPTAEDLGVRLWAYAPLGRGFLTGTVYGIDHLDEGDWRHNFPRFLDEHVGRNLALLGPLRGVADRHGVTMAQVALAWVLSRPSAPLTLAGCKTPQHLEENLGAVDLTLEEEDLQWLEGSFPASSVSGDRYAPMVAALMDDDS</sequence>
<organism evidence="3 4">
    <name type="scientific">Prauserella isguenensis</name>
    <dbReference type="NCBI Taxonomy" id="1470180"/>
    <lineage>
        <taxon>Bacteria</taxon>
        <taxon>Bacillati</taxon>
        <taxon>Actinomycetota</taxon>
        <taxon>Actinomycetes</taxon>
        <taxon>Pseudonocardiales</taxon>
        <taxon>Pseudonocardiaceae</taxon>
        <taxon>Prauserella</taxon>
    </lineage>
</organism>
<keyword evidence="1" id="KW-0560">Oxidoreductase</keyword>
<dbReference type="SUPFAM" id="SSF51430">
    <property type="entry name" value="NAD(P)-linked oxidoreductase"/>
    <property type="match status" value="1"/>
</dbReference>
<dbReference type="EMBL" id="JACHWU010000007">
    <property type="protein sequence ID" value="MBB3053102.1"/>
    <property type="molecule type" value="Genomic_DNA"/>
</dbReference>
<name>A0A839S6U4_9PSEU</name>
<dbReference type="InterPro" id="IPR050791">
    <property type="entry name" value="Aldo-Keto_reductase"/>
</dbReference>
<evidence type="ECO:0000256" key="1">
    <source>
        <dbReference type="ARBA" id="ARBA00023002"/>
    </source>
</evidence>
<dbReference type="AlphaFoldDB" id="A0A839S6U4"/>
<dbReference type="GO" id="GO:0016491">
    <property type="term" value="F:oxidoreductase activity"/>
    <property type="evidence" value="ECO:0007669"/>
    <property type="project" value="UniProtKB-KW"/>
</dbReference>
<comment type="caution">
    <text evidence="3">The sequence shown here is derived from an EMBL/GenBank/DDBJ whole genome shotgun (WGS) entry which is preliminary data.</text>
</comment>
<dbReference type="InterPro" id="IPR036812">
    <property type="entry name" value="NAD(P)_OxRdtase_dom_sf"/>
</dbReference>
<proteinExistence type="predicted"/>
<dbReference type="PANTHER" id="PTHR43625:SF40">
    <property type="entry name" value="ALDO-KETO REDUCTASE YAKC [NADP(+)]"/>
    <property type="match status" value="1"/>
</dbReference>
<accession>A0A839S6U4</accession>
<evidence type="ECO:0000313" key="3">
    <source>
        <dbReference type="EMBL" id="MBB3053102.1"/>
    </source>
</evidence>
<gene>
    <name evidence="3" type="ORF">FHS23_004145</name>
</gene>
<evidence type="ECO:0000313" key="4">
    <source>
        <dbReference type="Proteomes" id="UP000550714"/>
    </source>
</evidence>
<feature type="domain" description="NADP-dependent oxidoreductase" evidence="2">
    <location>
        <begin position="11"/>
        <end position="297"/>
    </location>
</feature>
<protein>
    <submittedName>
        <fullName evidence="3">Aryl-alcohol dehydrogenase-like predicted oxidoreductase</fullName>
    </submittedName>
</protein>
<reference evidence="3 4" key="1">
    <citation type="submission" date="2020-08" db="EMBL/GenBank/DDBJ databases">
        <title>Genomic Encyclopedia of Type Strains, Phase III (KMG-III): the genomes of soil and plant-associated and newly described type strains.</title>
        <authorList>
            <person name="Whitman W."/>
        </authorList>
    </citation>
    <scope>NUCLEOTIDE SEQUENCE [LARGE SCALE GENOMIC DNA]</scope>
    <source>
        <strain evidence="3 4">CECT 8577</strain>
    </source>
</reference>
<dbReference type="GO" id="GO:0005737">
    <property type="term" value="C:cytoplasm"/>
    <property type="evidence" value="ECO:0007669"/>
    <property type="project" value="TreeGrafter"/>
</dbReference>
<dbReference type="PANTHER" id="PTHR43625">
    <property type="entry name" value="AFLATOXIN B1 ALDEHYDE REDUCTASE"/>
    <property type="match status" value="1"/>
</dbReference>
<keyword evidence="4" id="KW-1185">Reference proteome</keyword>
<evidence type="ECO:0000259" key="2">
    <source>
        <dbReference type="Pfam" id="PF00248"/>
    </source>
</evidence>
<dbReference type="Pfam" id="PF00248">
    <property type="entry name" value="Aldo_ket_red"/>
    <property type="match status" value="1"/>
</dbReference>
<dbReference type="Proteomes" id="UP000550714">
    <property type="component" value="Unassembled WGS sequence"/>
</dbReference>
<dbReference type="RefSeq" id="WP_343054137.1">
    <property type="nucleotide sequence ID" value="NZ_JACHWU010000007.1"/>
</dbReference>
<dbReference type="Gene3D" id="3.20.20.100">
    <property type="entry name" value="NADP-dependent oxidoreductase domain"/>
    <property type="match status" value="1"/>
</dbReference>